<sequence>MSDRPYTTLSARKILDQMAAAPDDARNALAERLLYHTHERPLNRAEQQLLFLGMVREIDLPLNNRLNARAAAAHKSLELVDADAVLGLLPTLESSLDDSTALPWRGSIRHNRIHVGFSLSYVLLLSCLFADQTRFDRAATQILSFASTLPTEELGSGFFRTSANLTKCLGLIALRQARAGQIEQTARTGEVIRAALQLAVETRELRESFFPLSRNLPRKRLDQSGPLHGVKRSNEFKENMRAHRILACVQDLGDPDTSAADRARTDAKALSLCVSRAYPGECDAQIARFDALFPPLSDDKAR</sequence>
<protein>
    <submittedName>
        <fullName evidence="1">Uncharacterized protein</fullName>
    </submittedName>
</protein>
<dbReference type="RefSeq" id="WP_094033683.1">
    <property type="nucleotide sequence ID" value="NZ_CP022540.1"/>
</dbReference>
<proteinExistence type="predicted"/>
<dbReference type="AlphaFoldDB" id="A0A222E0E8"/>
<accession>A0A222E0E8</accession>
<dbReference type="EMBL" id="CP022540">
    <property type="protein sequence ID" value="ASP19448.1"/>
    <property type="molecule type" value="Genomic_DNA"/>
</dbReference>
<dbReference type="OrthoDB" id="7833461at2"/>
<reference evidence="1 2" key="1">
    <citation type="submission" date="2017-07" db="EMBL/GenBank/DDBJ databases">
        <title>Genome Sequence of Antarctobacter heliothermus Strain SMS3 Isolated from a culture of the Diatom Skeletonema marinoi.</title>
        <authorList>
            <person name="Topel M."/>
            <person name="Pinder M.I.M."/>
            <person name="Johansson O.N."/>
            <person name="Kourtchenko O."/>
            <person name="Godhe A."/>
            <person name="Clarke A.K."/>
        </authorList>
    </citation>
    <scope>NUCLEOTIDE SEQUENCE [LARGE SCALE GENOMIC DNA]</scope>
    <source>
        <strain evidence="1 2">SMS3</strain>
    </source>
</reference>
<evidence type="ECO:0000313" key="2">
    <source>
        <dbReference type="Proteomes" id="UP000203589"/>
    </source>
</evidence>
<dbReference type="KEGG" id="aht:ANTHELSMS3_00730"/>
<keyword evidence="2" id="KW-1185">Reference proteome</keyword>
<organism evidence="1 2">
    <name type="scientific">Antarctobacter heliothermus</name>
    <dbReference type="NCBI Taxonomy" id="74033"/>
    <lineage>
        <taxon>Bacteria</taxon>
        <taxon>Pseudomonadati</taxon>
        <taxon>Pseudomonadota</taxon>
        <taxon>Alphaproteobacteria</taxon>
        <taxon>Rhodobacterales</taxon>
        <taxon>Roseobacteraceae</taxon>
        <taxon>Antarctobacter</taxon>
    </lineage>
</organism>
<gene>
    <name evidence="1" type="ORF">ANTHELSMS3_00730</name>
</gene>
<evidence type="ECO:0000313" key="1">
    <source>
        <dbReference type="EMBL" id="ASP19448.1"/>
    </source>
</evidence>
<dbReference type="Proteomes" id="UP000203589">
    <property type="component" value="Chromosome"/>
</dbReference>
<name>A0A222E0E8_9RHOB</name>